<dbReference type="PROSITE" id="PS00109">
    <property type="entry name" value="PROTEIN_KINASE_TYR"/>
    <property type="match status" value="1"/>
</dbReference>
<dbReference type="PROSITE" id="PS50853">
    <property type="entry name" value="FN3"/>
    <property type="match status" value="3"/>
</dbReference>
<dbReference type="PROSITE" id="PS50011">
    <property type="entry name" value="PROTEIN_KINASE_DOM"/>
    <property type="match status" value="1"/>
</dbReference>
<sequence length="1364" mass="154681">METDNPNDFQQPMLINPQTHITNPWGFNAYKTLSHSGPNLHQPLTAPGSSQSHIANPSGFSTSPCAYKTLSRAVSNLHQPLTAPGGSQSHIANPWGLSTSPYAYKTLSLSDSNLQQPITVPGSTSPCANRALSHSVSNLQQQSTAVGDSQSDDKTDSWVFVTSPCANRALSDSALNPQQQRKYKEENGYTFGDVSGKSIKDSDVLDHWLMNGYDLNIRYSESVILTKGRCLDSHAVTFNQAEDGAVSYAKIWPSTDISKRESYTIACWIKLKNYLSNIDYIQVIYSDWIREKFMLAIQYGKVYLSSKAFNDTWITKRAHARIPLRQWIHVAVTLDGYTITLYVDGEERDGDSSISSGSPDSSPDRTAFIAGNPYFNNYQFLGSVMDLYVFGIALSRDNIINVYKGIPLITDQTNEVPGKFVTVKWKPRFEGACPADMYTVYYREVKIAEWKSRNVSKDVTQYDIELECFKEYEIAVTATWRRNGETPLDNSMHWKVKTGRDFPEILNHQTEVRGKSVRVVWSSVVACPLEMYTVRYREVLAGFGRSQWLLLDVSSKETNHTLELQCHKVYEVAVTARISSGETPMNHSRWWKVKTGQGFPQIIKAVSGKSNVTVSWEYPFDGECPVTRYTVYYREVMEQWISAGRGWKEVIVSRYKLQTTLQLKCRKVYEIAITAWSSQGETPRNRSKPEMVQTRGDAPSPIVNGSIRLLDNCNVNLTWSPPRDNGCPLEKYTIYYREIQPNDEGPPQWHETSITNVIKTFSILSLKCGRRYELKLSASNVAGESNKLLPWRIITTDNSNKNIDSNYMNNNSSGSNITVADIVTGSVVFVLLMILIIIIIKWRKNIKKFKSRRSKYKIVRLLHKEIPPQRVTFMEELGRGAYGKVHKGVLTDLAGVEVFFKPKEERVEIKEGKVVAIKTLLEKYNEEGKNQLLQEIEFMKQIGSHRNVLSMVGYWVKSDPIMLILEYVPHGDLLQWLRNKRKQIKLKNRIDGDVFGELSSCMCDDSGSSISDEGENEEDKGEGEKVEENERGDVMDDGENDLSTSEETEPLMAGKNNELEKSEGLKEEPAKLYEDKEKINQPIISKRAMDISSEKNMSEDEREALIGEDVLFERRGISDQLCIPVNNLDINPPPRRISDSTGSGSAVSKPEEDGEEELSTKDVLCFAWQVAQGMNYLASKGLVHRDLAARNVLLGEDRAVKIADFGMLRHTYGEIYEMKHTKKLPIKWTAPEALSTNTFTSKSDVWSFGVFLWELTTAGKNRRLGITNIMELSTIYETFPSKHVIGETPYPGIDNKELFNLLKRGYRLDKPDNCPEDLYSLMSDCWKEDPDERPTFEQLISTLENMMTKNTPYFDFDKLKETGV</sequence>
<comment type="caution">
    <text evidence="17">The sequence shown here is derived from an EMBL/GenBank/DDBJ whole genome shotgun (WGS) entry which is preliminary data.</text>
</comment>
<feature type="domain" description="Fibronectin type-III" evidence="16">
    <location>
        <begin position="698"/>
        <end position="799"/>
    </location>
</feature>
<feature type="domain" description="Fibronectin type-III" evidence="16">
    <location>
        <begin position="407"/>
        <end position="501"/>
    </location>
</feature>
<keyword evidence="12" id="KW-0325">Glycoprotein</keyword>
<dbReference type="InterPro" id="IPR036116">
    <property type="entry name" value="FN3_sf"/>
</dbReference>
<feature type="domain" description="Protein kinase" evidence="15">
    <location>
        <begin position="871"/>
        <end position="1354"/>
    </location>
</feature>
<dbReference type="FunFam" id="1.10.510.10:FF:001346">
    <property type="entry name" value="Uncharacterized protein"/>
    <property type="match status" value="1"/>
</dbReference>
<dbReference type="EMBL" id="MU827814">
    <property type="protein sequence ID" value="KAJ7323431.1"/>
    <property type="molecule type" value="Genomic_DNA"/>
</dbReference>
<organism evidence="17 18">
    <name type="scientific">Desmophyllum pertusum</name>
    <dbReference type="NCBI Taxonomy" id="174260"/>
    <lineage>
        <taxon>Eukaryota</taxon>
        <taxon>Metazoa</taxon>
        <taxon>Cnidaria</taxon>
        <taxon>Anthozoa</taxon>
        <taxon>Hexacorallia</taxon>
        <taxon>Scleractinia</taxon>
        <taxon>Caryophylliina</taxon>
        <taxon>Caryophylliidae</taxon>
        <taxon>Desmophyllum</taxon>
    </lineage>
</organism>
<dbReference type="SUPFAM" id="SSF49265">
    <property type="entry name" value="Fibronectin type III"/>
    <property type="match status" value="2"/>
</dbReference>
<keyword evidence="18" id="KW-1185">Reference proteome</keyword>
<evidence type="ECO:0000256" key="1">
    <source>
        <dbReference type="ARBA" id="ARBA00004167"/>
    </source>
</evidence>
<dbReference type="CDD" id="cd00063">
    <property type="entry name" value="FN3"/>
    <property type="match status" value="3"/>
</dbReference>
<evidence type="ECO:0000256" key="7">
    <source>
        <dbReference type="ARBA" id="ARBA00022777"/>
    </source>
</evidence>
<proteinExistence type="predicted"/>
<reference evidence="17" key="1">
    <citation type="submission" date="2023-01" db="EMBL/GenBank/DDBJ databases">
        <title>Genome assembly of the deep-sea coral Lophelia pertusa.</title>
        <authorList>
            <person name="Herrera S."/>
            <person name="Cordes E."/>
        </authorList>
    </citation>
    <scope>NUCLEOTIDE SEQUENCE</scope>
    <source>
        <strain evidence="17">USNM1676648</strain>
        <tissue evidence="17">Polyp</tissue>
    </source>
</reference>
<dbReference type="CDD" id="cd00192">
    <property type="entry name" value="PTKc"/>
    <property type="match status" value="1"/>
</dbReference>
<dbReference type="GO" id="GO:0007169">
    <property type="term" value="P:cell surface receptor protein tyrosine kinase signaling pathway"/>
    <property type="evidence" value="ECO:0007669"/>
    <property type="project" value="TreeGrafter"/>
</dbReference>
<evidence type="ECO:0000256" key="6">
    <source>
        <dbReference type="ARBA" id="ARBA00022737"/>
    </source>
</evidence>
<evidence type="ECO:0000313" key="17">
    <source>
        <dbReference type="EMBL" id="KAJ7323431.1"/>
    </source>
</evidence>
<dbReference type="GO" id="GO:0005886">
    <property type="term" value="C:plasma membrane"/>
    <property type="evidence" value="ECO:0007669"/>
    <property type="project" value="TreeGrafter"/>
</dbReference>
<keyword evidence="5" id="KW-0732">Signal</keyword>
<evidence type="ECO:0000256" key="14">
    <source>
        <dbReference type="SAM" id="Phobius"/>
    </source>
</evidence>
<keyword evidence="3" id="KW-0808">Transferase</keyword>
<dbReference type="Gene3D" id="1.10.510.10">
    <property type="entry name" value="Transferase(Phosphotransferase) domain 1"/>
    <property type="match status" value="1"/>
</dbReference>
<dbReference type="InterPro" id="IPR020635">
    <property type="entry name" value="Tyr_kinase_cat_dom"/>
</dbReference>
<dbReference type="GO" id="GO:0004714">
    <property type="term" value="F:transmembrane receptor protein tyrosine kinase activity"/>
    <property type="evidence" value="ECO:0007669"/>
    <property type="project" value="UniProtKB-EC"/>
</dbReference>
<keyword evidence="11" id="KW-0675">Receptor</keyword>
<feature type="compositionally biased region" description="Basic and acidic residues" evidence="13">
    <location>
        <begin position="1022"/>
        <end position="1034"/>
    </location>
</feature>
<dbReference type="SMART" id="SM00060">
    <property type="entry name" value="FN3"/>
    <property type="match status" value="4"/>
</dbReference>
<feature type="region of interest" description="Disordered" evidence="13">
    <location>
        <begin position="1004"/>
        <end position="1068"/>
    </location>
</feature>
<dbReference type="InterPro" id="IPR006558">
    <property type="entry name" value="LamG-like"/>
</dbReference>
<name>A0A9W9Y9W9_9CNID</name>
<dbReference type="Pfam" id="PF00041">
    <property type="entry name" value="fn3"/>
    <property type="match status" value="1"/>
</dbReference>
<evidence type="ECO:0000259" key="16">
    <source>
        <dbReference type="PROSITE" id="PS50853"/>
    </source>
</evidence>
<dbReference type="SUPFAM" id="SSF49899">
    <property type="entry name" value="Concanavalin A-like lectins/glucanases"/>
    <property type="match status" value="1"/>
</dbReference>
<dbReference type="OrthoDB" id="6369888at2759"/>
<feature type="region of interest" description="Disordered" evidence="13">
    <location>
        <begin position="1131"/>
        <end position="1156"/>
    </location>
</feature>
<evidence type="ECO:0000256" key="2">
    <source>
        <dbReference type="ARBA" id="ARBA00011902"/>
    </source>
</evidence>
<evidence type="ECO:0000256" key="4">
    <source>
        <dbReference type="ARBA" id="ARBA00022692"/>
    </source>
</evidence>
<dbReference type="InterPro" id="IPR000719">
    <property type="entry name" value="Prot_kinase_dom"/>
</dbReference>
<keyword evidence="7" id="KW-0418">Kinase</keyword>
<dbReference type="PANTHER" id="PTHR24416">
    <property type="entry name" value="TYROSINE-PROTEIN KINASE RECEPTOR"/>
    <property type="match status" value="1"/>
</dbReference>
<dbReference type="SMART" id="SM00560">
    <property type="entry name" value="LamGL"/>
    <property type="match status" value="1"/>
</dbReference>
<evidence type="ECO:0000256" key="10">
    <source>
        <dbReference type="ARBA" id="ARBA00023157"/>
    </source>
</evidence>
<accession>A0A9W9Y9W9</accession>
<evidence type="ECO:0000259" key="15">
    <source>
        <dbReference type="PROSITE" id="PS50011"/>
    </source>
</evidence>
<evidence type="ECO:0000256" key="3">
    <source>
        <dbReference type="ARBA" id="ARBA00022679"/>
    </source>
</evidence>
<feature type="compositionally biased region" description="Basic and acidic residues" evidence="13">
    <location>
        <begin position="1057"/>
        <end position="1068"/>
    </location>
</feature>
<dbReference type="InterPro" id="IPR013320">
    <property type="entry name" value="ConA-like_dom_sf"/>
</dbReference>
<comment type="subcellular location">
    <subcellularLocation>
        <location evidence="1">Membrane</location>
        <topology evidence="1">Single-pass membrane protein</topology>
    </subcellularLocation>
</comment>
<evidence type="ECO:0000256" key="5">
    <source>
        <dbReference type="ARBA" id="ARBA00022729"/>
    </source>
</evidence>
<feature type="compositionally biased region" description="Acidic residues" evidence="13">
    <location>
        <begin position="1012"/>
        <end position="1021"/>
    </location>
</feature>
<dbReference type="GO" id="GO:0043235">
    <property type="term" value="C:receptor complex"/>
    <property type="evidence" value="ECO:0007669"/>
    <property type="project" value="TreeGrafter"/>
</dbReference>
<feature type="region of interest" description="Disordered" evidence="13">
    <location>
        <begin position="134"/>
        <end position="154"/>
    </location>
</feature>
<dbReference type="InterPro" id="IPR013783">
    <property type="entry name" value="Ig-like_fold"/>
</dbReference>
<evidence type="ECO:0000256" key="11">
    <source>
        <dbReference type="ARBA" id="ARBA00023170"/>
    </source>
</evidence>
<dbReference type="Pfam" id="PF07714">
    <property type="entry name" value="PK_Tyr_Ser-Thr"/>
    <property type="match status" value="2"/>
</dbReference>
<evidence type="ECO:0000256" key="8">
    <source>
        <dbReference type="ARBA" id="ARBA00022989"/>
    </source>
</evidence>
<evidence type="ECO:0000256" key="9">
    <source>
        <dbReference type="ARBA" id="ARBA00023136"/>
    </source>
</evidence>
<keyword evidence="10" id="KW-1015">Disulfide bond</keyword>
<dbReference type="InterPro" id="IPR050122">
    <property type="entry name" value="RTK"/>
</dbReference>
<dbReference type="InterPro" id="IPR003961">
    <property type="entry name" value="FN3_dom"/>
</dbReference>
<dbReference type="Gene3D" id="3.30.200.20">
    <property type="entry name" value="Phosphorylase Kinase, domain 1"/>
    <property type="match status" value="1"/>
</dbReference>
<gene>
    <name evidence="17" type="ORF">OS493_031628</name>
</gene>
<keyword evidence="8 14" id="KW-1133">Transmembrane helix</keyword>
<keyword evidence="4 14" id="KW-0812">Transmembrane</keyword>
<dbReference type="Gene3D" id="2.60.40.10">
    <property type="entry name" value="Immunoglobulins"/>
    <property type="match status" value="4"/>
</dbReference>
<evidence type="ECO:0000313" key="18">
    <source>
        <dbReference type="Proteomes" id="UP001163046"/>
    </source>
</evidence>
<evidence type="ECO:0000256" key="13">
    <source>
        <dbReference type="SAM" id="MobiDB-lite"/>
    </source>
</evidence>
<dbReference type="Gene3D" id="2.60.120.200">
    <property type="match status" value="1"/>
</dbReference>
<dbReference type="InterPro" id="IPR008266">
    <property type="entry name" value="Tyr_kinase_AS"/>
</dbReference>
<feature type="compositionally biased region" description="Acidic residues" evidence="13">
    <location>
        <begin position="1035"/>
        <end position="1049"/>
    </location>
</feature>
<dbReference type="PANTHER" id="PTHR24416:SF611">
    <property type="entry name" value="TYROSINE-PROTEIN KINASE TRANSMEMBRANE RECEPTOR ROR"/>
    <property type="match status" value="1"/>
</dbReference>
<dbReference type="Proteomes" id="UP001163046">
    <property type="component" value="Unassembled WGS sequence"/>
</dbReference>
<evidence type="ECO:0000256" key="12">
    <source>
        <dbReference type="ARBA" id="ARBA00023180"/>
    </source>
</evidence>
<dbReference type="SMART" id="SM00219">
    <property type="entry name" value="TyrKc"/>
    <property type="match status" value="1"/>
</dbReference>
<feature type="domain" description="Fibronectin type-III" evidence="16">
    <location>
        <begin position="596"/>
        <end position="697"/>
    </location>
</feature>
<feature type="compositionally biased region" description="Polar residues" evidence="13">
    <location>
        <begin position="134"/>
        <end position="149"/>
    </location>
</feature>
<keyword evidence="9 14" id="KW-0472">Membrane</keyword>
<dbReference type="GO" id="GO:0005524">
    <property type="term" value="F:ATP binding"/>
    <property type="evidence" value="ECO:0007669"/>
    <property type="project" value="InterPro"/>
</dbReference>
<dbReference type="InterPro" id="IPR001245">
    <property type="entry name" value="Ser-Thr/Tyr_kinase_cat_dom"/>
</dbReference>
<dbReference type="SUPFAM" id="SSF56112">
    <property type="entry name" value="Protein kinase-like (PK-like)"/>
    <property type="match status" value="1"/>
</dbReference>
<dbReference type="Pfam" id="PF13385">
    <property type="entry name" value="Laminin_G_3"/>
    <property type="match status" value="1"/>
</dbReference>
<dbReference type="EC" id="2.7.10.1" evidence="2"/>
<keyword evidence="6" id="KW-0677">Repeat</keyword>
<feature type="transmembrane region" description="Helical" evidence="14">
    <location>
        <begin position="822"/>
        <end position="842"/>
    </location>
</feature>
<dbReference type="InterPro" id="IPR011009">
    <property type="entry name" value="Kinase-like_dom_sf"/>
</dbReference>
<protein>
    <recommendedName>
        <fullName evidence="2">receptor protein-tyrosine kinase</fullName>
        <ecNumber evidence="2">2.7.10.1</ecNumber>
    </recommendedName>
</protein>